<evidence type="ECO:0000256" key="1">
    <source>
        <dbReference type="ARBA" id="ARBA00022512"/>
    </source>
</evidence>
<organism evidence="9 10">
    <name type="scientific">Streptomyces olindensis</name>
    <dbReference type="NCBI Taxonomy" id="358823"/>
    <lineage>
        <taxon>Bacteria</taxon>
        <taxon>Bacillati</taxon>
        <taxon>Actinomycetota</taxon>
        <taxon>Actinomycetes</taxon>
        <taxon>Kitasatosporales</taxon>
        <taxon>Streptomycetaceae</taxon>
        <taxon>Streptomyces</taxon>
    </lineage>
</organism>
<sequence>MRTSPLWRVALASAASAAVIAAPLVGAGTAHAQYPPPGPSLTLSPDTVEAGEDVSFTGTGFAPNQFPVTAALFSKKVVLGRFQADRQGVVEGTVTIPECTKPGLHTFKLFAHDPDLTLRAPLEVLPPANGVDCPDDDGRDDHDGHDGHDGRGDHRGHHGQLADTGDDDKTLMMMGGAAAGLAALGGGTVLAMRRHRRS</sequence>
<comment type="caution">
    <text evidence="9">The sequence shown here is derived from an EMBL/GenBank/DDBJ whole genome shotgun (WGS) entry which is preliminary data.</text>
</comment>
<dbReference type="EMBL" id="JBEYBN010000025">
    <property type="protein sequence ID" value="MEU2268477.1"/>
    <property type="molecule type" value="Genomic_DNA"/>
</dbReference>
<keyword evidence="10" id="KW-1185">Reference proteome</keyword>
<keyword evidence="1" id="KW-0134">Cell wall</keyword>
<feature type="domain" description="Gram-positive cocci surface proteins LPxTG" evidence="8">
    <location>
        <begin position="161"/>
        <end position="198"/>
    </location>
</feature>
<evidence type="ECO:0000256" key="2">
    <source>
        <dbReference type="ARBA" id="ARBA00022525"/>
    </source>
</evidence>
<dbReference type="InterPro" id="IPR019931">
    <property type="entry name" value="LPXTG_anchor"/>
</dbReference>
<protein>
    <submittedName>
        <fullName evidence="9">LPXTG cell wall anchor domain-containing protein</fullName>
    </submittedName>
</protein>
<evidence type="ECO:0000256" key="7">
    <source>
        <dbReference type="SAM" id="SignalP"/>
    </source>
</evidence>
<evidence type="ECO:0000259" key="8">
    <source>
        <dbReference type="PROSITE" id="PS50847"/>
    </source>
</evidence>
<feature type="compositionally biased region" description="Basic and acidic residues" evidence="5">
    <location>
        <begin position="139"/>
        <end position="153"/>
    </location>
</feature>
<feature type="chain" id="PRO_5045571446" evidence="7">
    <location>
        <begin position="33"/>
        <end position="198"/>
    </location>
</feature>
<keyword evidence="6" id="KW-0812">Transmembrane</keyword>
<evidence type="ECO:0000313" key="10">
    <source>
        <dbReference type="Proteomes" id="UP001550603"/>
    </source>
</evidence>
<feature type="region of interest" description="Disordered" evidence="5">
    <location>
        <begin position="125"/>
        <end position="169"/>
    </location>
</feature>
<keyword evidence="2" id="KW-0964">Secreted</keyword>
<feature type="signal peptide" evidence="7">
    <location>
        <begin position="1"/>
        <end position="32"/>
    </location>
</feature>
<evidence type="ECO:0000256" key="5">
    <source>
        <dbReference type="SAM" id="MobiDB-lite"/>
    </source>
</evidence>
<keyword evidence="6" id="KW-0472">Membrane</keyword>
<evidence type="ECO:0000256" key="4">
    <source>
        <dbReference type="ARBA" id="ARBA00023088"/>
    </source>
</evidence>
<keyword evidence="4" id="KW-0572">Peptidoglycan-anchor</keyword>
<keyword evidence="3 7" id="KW-0732">Signal</keyword>
<dbReference type="NCBIfam" id="TIGR01167">
    <property type="entry name" value="LPXTG_anchor"/>
    <property type="match status" value="1"/>
</dbReference>
<evidence type="ECO:0000313" key="9">
    <source>
        <dbReference type="EMBL" id="MEU2268477.1"/>
    </source>
</evidence>
<dbReference type="Proteomes" id="UP001550603">
    <property type="component" value="Unassembled WGS sequence"/>
</dbReference>
<accession>A0ABV2XXJ0</accession>
<proteinExistence type="predicted"/>
<keyword evidence="6" id="KW-1133">Transmembrane helix</keyword>
<feature type="transmembrane region" description="Helical" evidence="6">
    <location>
        <begin position="171"/>
        <end position="192"/>
    </location>
</feature>
<dbReference type="PROSITE" id="PS50847">
    <property type="entry name" value="GRAM_POS_ANCHORING"/>
    <property type="match status" value="1"/>
</dbReference>
<evidence type="ECO:0000256" key="6">
    <source>
        <dbReference type="SAM" id="Phobius"/>
    </source>
</evidence>
<reference evidence="9 10" key="1">
    <citation type="submission" date="2024-06" db="EMBL/GenBank/DDBJ databases">
        <title>The Natural Products Discovery Center: Release of the First 8490 Sequenced Strains for Exploring Actinobacteria Biosynthetic Diversity.</title>
        <authorList>
            <person name="Kalkreuter E."/>
            <person name="Kautsar S.A."/>
            <person name="Yang D."/>
            <person name="Bader C.D."/>
            <person name="Teijaro C.N."/>
            <person name="Fluegel L."/>
            <person name="Davis C.M."/>
            <person name="Simpson J.R."/>
            <person name="Lauterbach L."/>
            <person name="Steele A.D."/>
            <person name="Gui C."/>
            <person name="Meng S."/>
            <person name="Li G."/>
            <person name="Viehrig K."/>
            <person name="Ye F."/>
            <person name="Su P."/>
            <person name="Kiefer A.F."/>
            <person name="Nichols A."/>
            <person name="Cepeda A.J."/>
            <person name="Yan W."/>
            <person name="Fan B."/>
            <person name="Jiang Y."/>
            <person name="Adhikari A."/>
            <person name="Zheng C.-J."/>
            <person name="Schuster L."/>
            <person name="Cowan T.M."/>
            <person name="Smanski M.J."/>
            <person name="Chevrette M.G."/>
            <person name="De Carvalho L.P.S."/>
            <person name="Shen B."/>
        </authorList>
    </citation>
    <scope>NUCLEOTIDE SEQUENCE [LARGE SCALE GENOMIC DNA]</scope>
    <source>
        <strain evidence="9 10">NPDC019583</strain>
    </source>
</reference>
<evidence type="ECO:0000256" key="3">
    <source>
        <dbReference type="ARBA" id="ARBA00022729"/>
    </source>
</evidence>
<name>A0ABV2XXJ0_9ACTN</name>
<gene>
    <name evidence="9" type="ORF">ABZ568_19140</name>
</gene>
<dbReference type="RefSeq" id="WP_359789929.1">
    <property type="nucleotide sequence ID" value="NZ_JBEYBN010000025.1"/>
</dbReference>